<dbReference type="AlphaFoldDB" id="A0A9P5K0J3"/>
<reference evidence="2" key="1">
    <citation type="submission" date="2019-10" db="EMBL/GenBank/DDBJ databases">
        <authorList>
            <consortium name="DOE Joint Genome Institute"/>
            <person name="Kuo A."/>
            <person name="Miyauchi S."/>
            <person name="Kiss E."/>
            <person name="Drula E."/>
            <person name="Kohler A."/>
            <person name="Sanchez-Garcia M."/>
            <person name="Andreopoulos B."/>
            <person name="Barry K.W."/>
            <person name="Bonito G."/>
            <person name="Buee M."/>
            <person name="Carver A."/>
            <person name="Chen C."/>
            <person name="Cichocki N."/>
            <person name="Clum A."/>
            <person name="Culley D."/>
            <person name="Crous P.W."/>
            <person name="Fauchery L."/>
            <person name="Girlanda M."/>
            <person name="Hayes R."/>
            <person name="Keri Z."/>
            <person name="LaButti K."/>
            <person name="Lipzen A."/>
            <person name="Lombard V."/>
            <person name="Magnuson J."/>
            <person name="Maillard F."/>
            <person name="Morin E."/>
            <person name="Murat C."/>
            <person name="Nolan M."/>
            <person name="Ohm R."/>
            <person name="Pangilinan J."/>
            <person name="Pereira M."/>
            <person name="Perotto S."/>
            <person name="Peter M."/>
            <person name="Riley R."/>
            <person name="Sitrit Y."/>
            <person name="Stielow B."/>
            <person name="Szollosi G."/>
            <person name="Zifcakova L."/>
            <person name="Stursova M."/>
            <person name="Spatafora J.W."/>
            <person name="Tedersoo L."/>
            <person name="Vaario L.-M."/>
            <person name="Yamada A."/>
            <person name="Yan M."/>
            <person name="Wang P."/>
            <person name="Xu J."/>
            <person name="Bruns T."/>
            <person name="Baldrian P."/>
            <person name="Vilgalys R."/>
            <person name="Henrissat B."/>
            <person name="Grigoriev I.V."/>
            <person name="Hibbett D."/>
            <person name="Nagy L.G."/>
            <person name="Martin F.M."/>
        </authorList>
    </citation>
    <scope>NUCLEOTIDE SEQUENCE</scope>
    <source>
        <strain evidence="2">Prilba</strain>
    </source>
</reference>
<dbReference type="Proteomes" id="UP000759537">
    <property type="component" value="Unassembled WGS sequence"/>
</dbReference>
<gene>
    <name evidence="2" type="ORF">DFH94DRAFT_766387</name>
</gene>
<sequence>MIRSSDLIDFRVHKSILATASPIFKDLLSLPQPSDSEIVDGLPMVQLSESSELLNSLFSILYPNRTVIPKSYDKVLYFVAICQR</sequence>
<dbReference type="InterPro" id="IPR011333">
    <property type="entry name" value="SKP1/BTB/POZ_sf"/>
</dbReference>
<accession>A0A9P5K0J3</accession>
<name>A0A9P5K0J3_9AGAM</name>
<evidence type="ECO:0000313" key="3">
    <source>
        <dbReference type="Proteomes" id="UP000759537"/>
    </source>
</evidence>
<protein>
    <recommendedName>
        <fullName evidence="1">BTB domain-containing protein</fullName>
    </recommendedName>
</protein>
<evidence type="ECO:0000313" key="2">
    <source>
        <dbReference type="EMBL" id="KAF8472360.1"/>
    </source>
</evidence>
<comment type="caution">
    <text evidence="2">The sequence shown here is derived from an EMBL/GenBank/DDBJ whole genome shotgun (WGS) entry which is preliminary data.</text>
</comment>
<dbReference type="EMBL" id="WHVB01000020">
    <property type="protein sequence ID" value="KAF8472360.1"/>
    <property type="molecule type" value="Genomic_DNA"/>
</dbReference>
<organism evidence="2 3">
    <name type="scientific">Russula ochroleuca</name>
    <dbReference type="NCBI Taxonomy" id="152965"/>
    <lineage>
        <taxon>Eukaryota</taxon>
        <taxon>Fungi</taxon>
        <taxon>Dikarya</taxon>
        <taxon>Basidiomycota</taxon>
        <taxon>Agaricomycotina</taxon>
        <taxon>Agaricomycetes</taxon>
        <taxon>Russulales</taxon>
        <taxon>Russulaceae</taxon>
        <taxon>Russula</taxon>
    </lineage>
</organism>
<dbReference type="SUPFAM" id="SSF54695">
    <property type="entry name" value="POZ domain"/>
    <property type="match status" value="1"/>
</dbReference>
<feature type="domain" description="BTB" evidence="1">
    <location>
        <begin position="1"/>
        <end position="70"/>
    </location>
</feature>
<reference evidence="2" key="2">
    <citation type="journal article" date="2020" name="Nat. Commun.">
        <title>Large-scale genome sequencing of mycorrhizal fungi provides insights into the early evolution of symbiotic traits.</title>
        <authorList>
            <person name="Miyauchi S."/>
            <person name="Kiss E."/>
            <person name="Kuo A."/>
            <person name="Drula E."/>
            <person name="Kohler A."/>
            <person name="Sanchez-Garcia M."/>
            <person name="Morin E."/>
            <person name="Andreopoulos B."/>
            <person name="Barry K.W."/>
            <person name="Bonito G."/>
            <person name="Buee M."/>
            <person name="Carver A."/>
            <person name="Chen C."/>
            <person name="Cichocki N."/>
            <person name="Clum A."/>
            <person name="Culley D."/>
            <person name="Crous P.W."/>
            <person name="Fauchery L."/>
            <person name="Girlanda M."/>
            <person name="Hayes R.D."/>
            <person name="Keri Z."/>
            <person name="LaButti K."/>
            <person name="Lipzen A."/>
            <person name="Lombard V."/>
            <person name="Magnuson J."/>
            <person name="Maillard F."/>
            <person name="Murat C."/>
            <person name="Nolan M."/>
            <person name="Ohm R.A."/>
            <person name="Pangilinan J."/>
            <person name="Pereira M.F."/>
            <person name="Perotto S."/>
            <person name="Peter M."/>
            <person name="Pfister S."/>
            <person name="Riley R."/>
            <person name="Sitrit Y."/>
            <person name="Stielow J.B."/>
            <person name="Szollosi G."/>
            <person name="Zifcakova L."/>
            <person name="Stursova M."/>
            <person name="Spatafora J.W."/>
            <person name="Tedersoo L."/>
            <person name="Vaario L.M."/>
            <person name="Yamada A."/>
            <person name="Yan M."/>
            <person name="Wang P."/>
            <person name="Xu J."/>
            <person name="Bruns T."/>
            <person name="Baldrian P."/>
            <person name="Vilgalys R."/>
            <person name="Dunand C."/>
            <person name="Henrissat B."/>
            <person name="Grigoriev I.V."/>
            <person name="Hibbett D."/>
            <person name="Nagy L.G."/>
            <person name="Martin F.M."/>
        </authorList>
    </citation>
    <scope>NUCLEOTIDE SEQUENCE</scope>
    <source>
        <strain evidence="2">Prilba</strain>
    </source>
</reference>
<proteinExistence type="predicted"/>
<keyword evidence="3" id="KW-1185">Reference proteome</keyword>
<dbReference type="OrthoDB" id="3357985at2759"/>
<dbReference type="Pfam" id="PF00651">
    <property type="entry name" value="BTB"/>
    <property type="match status" value="1"/>
</dbReference>
<evidence type="ECO:0000259" key="1">
    <source>
        <dbReference type="PROSITE" id="PS50097"/>
    </source>
</evidence>
<dbReference type="PROSITE" id="PS50097">
    <property type="entry name" value="BTB"/>
    <property type="match status" value="1"/>
</dbReference>
<dbReference type="InterPro" id="IPR000210">
    <property type="entry name" value="BTB/POZ_dom"/>
</dbReference>
<dbReference type="Gene3D" id="3.30.710.10">
    <property type="entry name" value="Potassium Channel Kv1.1, Chain A"/>
    <property type="match status" value="1"/>
</dbReference>